<keyword evidence="2" id="KW-0472">Membrane</keyword>
<evidence type="ECO:0008006" key="5">
    <source>
        <dbReference type="Google" id="ProtNLM"/>
    </source>
</evidence>
<dbReference type="InterPro" id="IPR012902">
    <property type="entry name" value="N_methyl_site"/>
</dbReference>
<keyword evidence="2" id="KW-0812">Transmembrane</keyword>
<dbReference type="PROSITE" id="PS00409">
    <property type="entry name" value="PROKAR_NTER_METHYL"/>
    <property type="match status" value="1"/>
</dbReference>
<name>A0A2N5ZIT7_MUIH1</name>
<accession>A0A2N5ZIT7</accession>
<dbReference type="PANTHER" id="PTHR30093">
    <property type="entry name" value="GENERAL SECRETION PATHWAY PROTEIN G"/>
    <property type="match status" value="1"/>
</dbReference>
<dbReference type="PRINTS" id="PR00813">
    <property type="entry name" value="BCTERIALGSPG"/>
</dbReference>
<protein>
    <recommendedName>
        <fullName evidence="5">Prepilin-type cleavage/methylation domain-containing protein</fullName>
    </recommendedName>
</protein>
<proteinExistence type="predicted"/>
<dbReference type="Pfam" id="PF07963">
    <property type="entry name" value="N_methyl"/>
    <property type="match status" value="1"/>
</dbReference>
<dbReference type="SUPFAM" id="SSF54523">
    <property type="entry name" value="Pili subunits"/>
    <property type="match status" value="1"/>
</dbReference>
<comment type="caution">
    <text evidence="3">The sequence shown here is derived from an EMBL/GenBank/DDBJ whole genome shotgun (WGS) entry which is preliminary data.</text>
</comment>
<dbReference type="AlphaFoldDB" id="A0A2N5ZIT7"/>
<dbReference type="NCBIfam" id="TIGR02532">
    <property type="entry name" value="IV_pilin_GFxxxE"/>
    <property type="match status" value="1"/>
</dbReference>
<dbReference type="InterPro" id="IPR045584">
    <property type="entry name" value="Pilin-like"/>
</dbReference>
<gene>
    <name evidence="3" type="ORF">C0601_04350</name>
</gene>
<sequence>MLRKRHGFTLIELMIVIAIIGILAGMALPRFAKAREMAKQKACWGNSSNLESAVEMYNMQTTSDELLESADLGKEKDKLADFLAGKMLPKCPQGGTYKLGENGVWCSTHGSAKLTTAGKPQGDGDAGGE</sequence>
<dbReference type="GO" id="GO:0015628">
    <property type="term" value="P:protein secretion by the type II secretion system"/>
    <property type="evidence" value="ECO:0007669"/>
    <property type="project" value="InterPro"/>
</dbReference>
<evidence type="ECO:0000256" key="1">
    <source>
        <dbReference type="ARBA" id="ARBA00022481"/>
    </source>
</evidence>
<dbReference type="InterPro" id="IPR000983">
    <property type="entry name" value="Bac_GSPG_pilin"/>
</dbReference>
<feature type="transmembrane region" description="Helical" evidence="2">
    <location>
        <begin position="6"/>
        <end position="28"/>
    </location>
</feature>
<dbReference type="GO" id="GO:0015627">
    <property type="term" value="C:type II protein secretion system complex"/>
    <property type="evidence" value="ECO:0007669"/>
    <property type="project" value="InterPro"/>
</dbReference>
<evidence type="ECO:0000313" key="3">
    <source>
        <dbReference type="EMBL" id="PLX18599.1"/>
    </source>
</evidence>
<dbReference type="EMBL" id="PKTG01000058">
    <property type="protein sequence ID" value="PLX18599.1"/>
    <property type="molecule type" value="Genomic_DNA"/>
</dbReference>
<evidence type="ECO:0000256" key="2">
    <source>
        <dbReference type="SAM" id="Phobius"/>
    </source>
</evidence>
<organism evidence="3 4">
    <name type="scientific">Muiribacterium halophilum</name>
    <dbReference type="NCBI Taxonomy" id="2053465"/>
    <lineage>
        <taxon>Bacteria</taxon>
        <taxon>Candidatus Muiribacteriota</taxon>
        <taxon>Candidatus Muiribacteriia</taxon>
        <taxon>Candidatus Muiribacteriales</taxon>
        <taxon>Candidatus Muiribacteriaceae</taxon>
        <taxon>Candidatus Muiribacterium</taxon>
    </lineage>
</organism>
<keyword evidence="2" id="KW-1133">Transmembrane helix</keyword>
<dbReference type="Gene3D" id="3.30.700.10">
    <property type="entry name" value="Glycoprotein, Type 4 Pilin"/>
    <property type="match status" value="1"/>
</dbReference>
<evidence type="ECO:0000313" key="4">
    <source>
        <dbReference type="Proteomes" id="UP000234857"/>
    </source>
</evidence>
<dbReference type="Proteomes" id="UP000234857">
    <property type="component" value="Unassembled WGS sequence"/>
</dbReference>
<reference evidence="3 4" key="1">
    <citation type="submission" date="2017-11" db="EMBL/GenBank/DDBJ databases">
        <title>Genome-resolved metagenomics identifies genetic mobility, metabolic interactions, and unexpected diversity in perchlorate-reducing communities.</title>
        <authorList>
            <person name="Barnum T.P."/>
            <person name="Figueroa I.A."/>
            <person name="Carlstrom C.I."/>
            <person name="Lucas L.N."/>
            <person name="Engelbrektson A.L."/>
            <person name="Coates J.D."/>
        </authorList>
    </citation>
    <scope>NUCLEOTIDE SEQUENCE [LARGE SCALE GENOMIC DNA]</scope>
    <source>
        <strain evidence="3">BM706</strain>
    </source>
</reference>
<keyword evidence="1" id="KW-0488">Methylation</keyword>